<comment type="caution">
    <text evidence="1">The sequence shown here is derived from an EMBL/GenBank/DDBJ whole genome shotgun (WGS) entry which is preliminary data.</text>
</comment>
<proteinExistence type="predicted"/>
<evidence type="ECO:0000313" key="2">
    <source>
        <dbReference type="Proteomes" id="UP000003748"/>
    </source>
</evidence>
<dbReference type="HOGENOM" id="CLU_2915892_0_0_0"/>
<evidence type="ECO:0000313" key="1">
    <source>
        <dbReference type="EMBL" id="EFE87799.1"/>
    </source>
</evidence>
<gene>
    <name evidence="1" type="ORF">FUSPEROL_00245</name>
</gene>
<dbReference type="AlphaFoldDB" id="D4CS87"/>
<protein>
    <submittedName>
        <fullName evidence="1">Uncharacterized protein</fullName>
    </submittedName>
</protein>
<name>D4CS87_9FUSO</name>
<sequence length="61" mass="7496">MEKSIAFFIRIQLKIKIFKNLCYLILKQKLCELYKNCLWRFNIIIERKQMTNTGKETRVKL</sequence>
<reference evidence="1 2" key="1">
    <citation type="submission" date="2010-02" db="EMBL/GenBank/DDBJ databases">
        <authorList>
            <person name="Weinstock G."/>
            <person name="Sodergren E."/>
            <person name="Clifton S."/>
            <person name="Fulton L."/>
            <person name="Fulton B."/>
            <person name="Courtney L."/>
            <person name="Fronick C."/>
            <person name="Harrison M."/>
            <person name="Strong C."/>
            <person name="Farmer C."/>
            <person name="Delahaunty K."/>
            <person name="Markovic C."/>
            <person name="Hall O."/>
            <person name="Minx P."/>
            <person name="Tomlinson C."/>
            <person name="Mitreva M."/>
            <person name="Nelson J."/>
            <person name="Hou S."/>
            <person name="Wollam A."/>
            <person name="Pepin K.H."/>
            <person name="Johnson M."/>
            <person name="Bhonagiri V."/>
            <person name="Zhang X."/>
            <person name="Suruliraj S."/>
            <person name="Warren W."/>
            <person name="Chinwalla A."/>
            <person name="Mardis E.R."/>
            <person name="Wilson R.K."/>
        </authorList>
    </citation>
    <scope>NUCLEOTIDE SEQUENCE [LARGE SCALE GENOMIC DNA]</scope>
    <source>
        <strain evidence="1 2">ATCC 33693</strain>
    </source>
</reference>
<dbReference type="EMBL" id="ACJY01000025">
    <property type="protein sequence ID" value="EFE87799.1"/>
    <property type="molecule type" value="Genomic_DNA"/>
</dbReference>
<accession>D4CS87</accession>
<organism evidence="1 2">
    <name type="scientific">Fusobacterium periodonticum ATCC 33693</name>
    <dbReference type="NCBI Taxonomy" id="546275"/>
    <lineage>
        <taxon>Bacteria</taxon>
        <taxon>Fusobacteriati</taxon>
        <taxon>Fusobacteriota</taxon>
        <taxon>Fusobacteriia</taxon>
        <taxon>Fusobacteriales</taxon>
        <taxon>Fusobacteriaceae</taxon>
        <taxon>Fusobacterium</taxon>
    </lineage>
</organism>
<dbReference type="Proteomes" id="UP000003748">
    <property type="component" value="Unassembled WGS sequence"/>
</dbReference>
<dbReference type="STRING" id="546275.FUSPEROL_00245"/>